<comment type="caution">
    <text evidence="2">The sequence shown here is derived from an EMBL/GenBank/DDBJ whole genome shotgun (WGS) entry which is preliminary data.</text>
</comment>
<dbReference type="AlphaFoldDB" id="A0A1E3V5X0"/>
<sequence>MGEIGWFAVSPNTIFTEHTGRNRTHPVHRTVTVFKPNDPHHHPSRFSPERGVEKWFDPNAKTSALLRMRNTLTWPYRSVSPRGSIWTNWMRS</sequence>
<reference evidence="3" key="1">
    <citation type="submission" date="2016-05" db="EMBL/GenBank/DDBJ databases">
        <authorList>
            <person name="Li Y."/>
        </authorList>
    </citation>
    <scope>NUCLEOTIDE SEQUENCE [LARGE SCALE GENOMIC DNA]</scope>
    <source>
        <strain evidence="3">YIC4027</strain>
    </source>
</reference>
<proteinExistence type="predicted"/>
<evidence type="ECO:0000313" key="3">
    <source>
        <dbReference type="Proteomes" id="UP000094342"/>
    </source>
</evidence>
<gene>
    <name evidence="2" type="ORF">A8M32_20410</name>
</gene>
<organism evidence="2 3">
    <name type="scientific">Sinorhizobium alkalisoli</name>
    <dbReference type="NCBI Taxonomy" id="1752398"/>
    <lineage>
        <taxon>Bacteria</taxon>
        <taxon>Pseudomonadati</taxon>
        <taxon>Pseudomonadota</taxon>
        <taxon>Alphaproteobacteria</taxon>
        <taxon>Hyphomicrobiales</taxon>
        <taxon>Rhizobiaceae</taxon>
        <taxon>Sinorhizobium/Ensifer group</taxon>
        <taxon>Sinorhizobium</taxon>
    </lineage>
</organism>
<accession>A0A1E3V5X0</accession>
<dbReference type="STRING" id="1752398.A8M32_20410"/>
<feature type="compositionally biased region" description="Basic and acidic residues" evidence="1">
    <location>
        <begin position="37"/>
        <end position="52"/>
    </location>
</feature>
<protein>
    <submittedName>
        <fullName evidence="2">Uncharacterized protein</fullName>
    </submittedName>
</protein>
<evidence type="ECO:0000313" key="2">
    <source>
        <dbReference type="EMBL" id="ODR88855.1"/>
    </source>
</evidence>
<name>A0A1E3V5X0_9HYPH</name>
<dbReference type="EMBL" id="LYBW01000062">
    <property type="protein sequence ID" value="ODR88855.1"/>
    <property type="molecule type" value="Genomic_DNA"/>
</dbReference>
<feature type="region of interest" description="Disordered" evidence="1">
    <location>
        <begin position="33"/>
        <end position="52"/>
    </location>
</feature>
<evidence type="ECO:0000256" key="1">
    <source>
        <dbReference type="SAM" id="MobiDB-lite"/>
    </source>
</evidence>
<keyword evidence="3" id="KW-1185">Reference proteome</keyword>
<dbReference type="Proteomes" id="UP000094342">
    <property type="component" value="Unassembled WGS sequence"/>
</dbReference>